<evidence type="ECO:0000259" key="2">
    <source>
        <dbReference type="Pfam" id="PF19291"/>
    </source>
</evidence>
<dbReference type="Proteomes" id="UP000295411">
    <property type="component" value="Unassembled WGS sequence"/>
</dbReference>
<dbReference type="Gene3D" id="1.50.10.10">
    <property type="match status" value="1"/>
</dbReference>
<dbReference type="InterPro" id="IPR045582">
    <property type="entry name" value="Trehalase-like_N"/>
</dbReference>
<proteinExistence type="predicted"/>
<keyword evidence="3" id="KW-0378">Hydrolase</keyword>
<evidence type="ECO:0000313" key="4">
    <source>
        <dbReference type="Proteomes" id="UP000295411"/>
    </source>
</evidence>
<keyword evidence="4" id="KW-1185">Reference proteome</keyword>
<sequence length="611" mass="68627">MHSPIEDYALVSDLHTGALISRRGSVDWLCFPRFDSPSVFTKLLGTEDHGRWLLAPVEEEAEVIGRAYLDSTFVLQTRWRTSTGEALVTDFMPVEDRRASLVRRVEGISGTVTMREELQLRFEYGDVVPWVRKAHDDDGPMLLATAGPNALMHRGNPLKASGHRHEGTLTVTAGQRLDIELAWFPSHRTAPRSQEAAPCLESTIAYWRAWASNYEPQGEYDDMVKRSLLVLRALTHEDTGGIVAAPTTSLPEHFGGERNWDYRYCWLRDAALTLEAMMTHGYQEEALEWRNWLLRAVAGDPEDLQIMYGLAGERHLPETILSHLPGYRDSLPVRIGNGAVHQYQADVVGEVIVALEKLRCHGVTEDHFSWPLQRALLGFAENHLHDKDHGIWEMRGDLKHFTHSRVMMWAAFDCAVRAVEDHGLDGPLEQWIALRDELHAEVMEHGFNEELNSFTQAYGEEQLDASLLQLPQVGFLAYDDPRMLGTVAALEKDLLTDEGLLLRYRTDESDDGLEPGEHPFLACSFWLVEQYARSGRGEEARALMDRLIGFANELGLLSEEYDAEARTMVGNYPQAFSHLTLVRAADAIHYAGALQPSSLAGALGVTALEQP</sequence>
<evidence type="ECO:0000313" key="3">
    <source>
        <dbReference type="EMBL" id="TDK24724.1"/>
    </source>
</evidence>
<dbReference type="RefSeq" id="WP_133404389.1">
    <property type="nucleotide sequence ID" value="NZ_SMTK01000004.1"/>
</dbReference>
<dbReference type="SUPFAM" id="SSF48208">
    <property type="entry name" value="Six-hairpin glycosidases"/>
    <property type="match status" value="1"/>
</dbReference>
<feature type="domain" description="GH15-like" evidence="1">
    <location>
        <begin position="219"/>
        <end position="585"/>
    </location>
</feature>
<organism evidence="3 4">
    <name type="scientific">Arthrobacter crusticola</name>
    <dbReference type="NCBI Taxonomy" id="2547960"/>
    <lineage>
        <taxon>Bacteria</taxon>
        <taxon>Bacillati</taxon>
        <taxon>Actinomycetota</taxon>
        <taxon>Actinomycetes</taxon>
        <taxon>Micrococcales</taxon>
        <taxon>Micrococcaceae</taxon>
        <taxon>Arthrobacter</taxon>
    </lineage>
</organism>
<dbReference type="EMBL" id="SMTK01000004">
    <property type="protein sequence ID" value="TDK24724.1"/>
    <property type="molecule type" value="Genomic_DNA"/>
</dbReference>
<dbReference type="PANTHER" id="PTHR31616">
    <property type="entry name" value="TREHALASE"/>
    <property type="match status" value="1"/>
</dbReference>
<evidence type="ECO:0000259" key="1">
    <source>
        <dbReference type="Pfam" id="PF00723"/>
    </source>
</evidence>
<dbReference type="InterPro" id="IPR008928">
    <property type="entry name" value="6-hairpin_glycosidase_sf"/>
</dbReference>
<dbReference type="Pfam" id="PF00723">
    <property type="entry name" value="Glyco_hydro_15"/>
    <property type="match status" value="1"/>
</dbReference>
<dbReference type="Pfam" id="PF19291">
    <property type="entry name" value="TREH_N"/>
    <property type="match status" value="1"/>
</dbReference>
<dbReference type="InterPro" id="IPR011613">
    <property type="entry name" value="GH15-like"/>
</dbReference>
<dbReference type="AlphaFoldDB" id="A0A4R5TUJ1"/>
<accession>A0A4R5TUJ1</accession>
<dbReference type="GO" id="GO:0004553">
    <property type="term" value="F:hydrolase activity, hydrolyzing O-glycosyl compounds"/>
    <property type="evidence" value="ECO:0007669"/>
    <property type="project" value="TreeGrafter"/>
</dbReference>
<feature type="domain" description="Trehalase-like N-terminal" evidence="2">
    <location>
        <begin position="3"/>
        <end position="157"/>
    </location>
</feature>
<reference evidence="3 4" key="1">
    <citation type="submission" date="2019-03" db="EMBL/GenBank/DDBJ databases">
        <title>Arthrobacter sp. nov., an bacterium isolated from biocrust in Mu Us Desert.</title>
        <authorList>
            <person name="Lixiong L."/>
        </authorList>
    </citation>
    <scope>NUCLEOTIDE SEQUENCE [LARGE SCALE GENOMIC DNA]</scope>
    <source>
        <strain evidence="3 4">SLN-3</strain>
    </source>
</reference>
<dbReference type="PANTHER" id="PTHR31616:SF0">
    <property type="entry name" value="GLUCAN 1,4-ALPHA-GLUCOSIDASE"/>
    <property type="match status" value="1"/>
</dbReference>
<dbReference type="GO" id="GO:0005975">
    <property type="term" value="P:carbohydrate metabolic process"/>
    <property type="evidence" value="ECO:0007669"/>
    <property type="project" value="InterPro"/>
</dbReference>
<name>A0A4R5TUJ1_9MICC</name>
<dbReference type="InterPro" id="IPR012341">
    <property type="entry name" value="6hp_glycosidase-like_sf"/>
</dbReference>
<protein>
    <submittedName>
        <fullName evidence="3">Glycoside hydrolase family 15 protein</fullName>
    </submittedName>
</protein>
<gene>
    <name evidence="3" type="ORF">E2F48_12980</name>
</gene>
<dbReference type="OrthoDB" id="3902805at2"/>
<comment type="caution">
    <text evidence="3">The sequence shown here is derived from an EMBL/GenBank/DDBJ whole genome shotgun (WGS) entry which is preliminary data.</text>
</comment>